<dbReference type="RefSeq" id="WP_083479226.1">
    <property type="nucleotide sequence ID" value="NZ_AYZQ01000001.1"/>
</dbReference>
<name>A0A0R2B237_9LACO</name>
<reference evidence="2 3" key="1">
    <citation type="journal article" date="2015" name="Genome Announc.">
        <title>Expanding the biotechnology potential of lactobacilli through comparative genomics of 213 strains and associated genera.</title>
        <authorList>
            <person name="Sun Z."/>
            <person name="Harris H.M."/>
            <person name="McCann A."/>
            <person name="Guo C."/>
            <person name="Argimon S."/>
            <person name="Zhang W."/>
            <person name="Yang X."/>
            <person name="Jeffery I.B."/>
            <person name="Cooney J.C."/>
            <person name="Kagawa T.F."/>
            <person name="Liu W."/>
            <person name="Song Y."/>
            <person name="Salvetti E."/>
            <person name="Wrobel A."/>
            <person name="Rasinkangas P."/>
            <person name="Parkhill J."/>
            <person name="Rea M.C."/>
            <person name="O'Sullivan O."/>
            <person name="Ritari J."/>
            <person name="Douillard F.P."/>
            <person name="Paul Ross R."/>
            <person name="Yang R."/>
            <person name="Briner A.E."/>
            <person name="Felis G.E."/>
            <person name="de Vos W.M."/>
            <person name="Barrangou R."/>
            <person name="Klaenhammer T.R."/>
            <person name="Caufield P.W."/>
            <person name="Cui Y."/>
            <person name="Zhang H."/>
            <person name="O'Toole P.W."/>
        </authorList>
    </citation>
    <scope>NUCLEOTIDE SEQUENCE [LARGE SCALE GENOMIC DNA]</scope>
    <source>
        <strain evidence="2 3">DSM 23927</strain>
    </source>
</reference>
<evidence type="ECO:0000259" key="1">
    <source>
        <dbReference type="PROSITE" id="PS51186"/>
    </source>
</evidence>
<dbReference type="Gene3D" id="3.40.630.30">
    <property type="match status" value="1"/>
</dbReference>
<dbReference type="InterPro" id="IPR000182">
    <property type="entry name" value="GNAT_dom"/>
</dbReference>
<dbReference type="CDD" id="cd04301">
    <property type="entry name" value="NAT_SF"/>
    <property type="match status" value="1"/>
</dbReference>
<dbReference type="InterPro" id="IPR016181">
    <property type="entry name" value="Acyl_CoA_acyltransferase"/>
</dbReference>
<dbReference type="Pfam" id="PF00583">
    <property type="entry name" value="Acetyltransf_1"/>
    <property type="match status" value="1"/>
</dbReference>
<feature type="domain" description="N-acetyltransferase" evidence="1">
    <location>
        <begin position="2"/>
        <end position="136"/>
    </location>
</feature>
<keyword evidence="3" id="KW-1185">Reference proteome</keyword>
<comment type="caution">
    <text evidence="2">The sequence shown here is derived from an EMBL/GenBank/DDBJ whole genome shotgun (WGS) entry which is preliminary data.</text>
</comment>
<gene>
    <name evidence="2" type="ORF">FC34_GL000815</name>
</gene>
<proteinExistence type="predicted"/>
<dbReference type="PATRIC" id="fig|1423727.3.peg.822"/>
<dbReference type="OrthoDB" id="162775at2"/>
<organism evidence="2 3">
    <name type="scientific">Lacticaseibacillus brantae DSM 23927</name>
    <dbReference type="NCBI Taxonomy" id="1423727"/>
    <lineage>
        <taxon>Bacteria</taxon>
        <taxon>Bacillati</taxon>
        <taxon>Bacillota</taxon>
        <taxon>Bacilli</taxon>
        <taxon>Lactobacillales</taxon>
        <taxon>Lactobacillaceae</taxon>
        <taxon>Lacticaseibacillus</taxon>
    </lineage>
</organism>
<protein>
    <recommendedName>
        <fullName evidence="1">N-acetyltransferase domain-containing protein</fullName>
    </recommendedName>
</protein>
<dbReference type="STRING" id="1423727.FC34_GL000815"/>
<dbReference type="PROSITE" id="PS51186">
    <property type="entry name" value="GNAT"/>
    <property type="match status" value="1"/>
</dbReference>
<dbReference type="GO" id="GO:0016747">
    <property type="term" value="F:acyltransferase activity, transferring groups other than amino-acyl groups"/>
    <property type="evidence" value="ECO:0007669"/>
    <property type="project" value="InterPro"/>
</dbReference>
<accession>A0A0R2B237</accession>
<dbReference type="SUPFAM" id="SSF55729">
    <property type="entry name" value="Acyl-CoA N-acyltransferases (Nat)"/>
    <property type="match status" value="1"/>
</dbReference>
<dbReference type="Proteomes" id="UP000051672">
    <property type="component" value="Unassembled WGS sequence"/>
</dbReference>
<sequence>MMKFQLIQAAERAPFLPLLALADDDPAKVAAYFEQGELYIGWLDGVAVIALLFIPGGNKTVELKNLAVIPSMRRKQIATQALQYFLQRLSDRYATMVVGTGDADIGNIAFYLKNGFRFDHIIKGFFLDYPAPIVVDGVHLQDMVVFKRQTLSRLDS</sequence>
<dbReference type="EMBL" id="AYZQ01000001">
    <property type="protein sequence ID" value="KRM73093.1"/>
    <property type="molecule type" value="Genomic_DNA"/>
</dbReference>
<evidence type="ECO:0000313" key="3">
    <source>
        <dbReference type="Proteomes" id="UP000051672"/>
    </source>
</evidence>
<evidence type="ECO:0000313" key="2">
    <source>
        <dbReference type="EMBL" id="KRM73093.1"/>
    </source>
</evidence>
<dbReference type="AlphaFoldDB" id="A0A0R2B237"/>